<keyword evidence="2" id="KW-1185">Reference proteome</keyword>
<gene>
    <name evidence="1" type="ORF">CAP_4524</name>
</gene>
<reference evidence="1 2" key="1">
    <citation type="submission" date="2013-05" db="EMBL/GenBank/DDBJ databases">
        <title>Genome assembly of Chondromyces apiculatus DSM 436.</title>
        <authorList>
            <person name="Sharma G."/>
            <person name="Khatri I."/>
            <person name="Kaur C."/>
            <person name="Mayilraj S."/>
            <person name="Subramanian S."/>
        </authorList>
    </citation>
    <scope>NUCLEOTIDE SEQUENCE [LARGE SCALE GENOMIC DNA]</scope>
    <source>
        <strain evidence="1 2">DSM 436</strain>
    </source>
</reference>
<dbReference type="Proteomes" id="UP000019678">
    <property type="component" value="Unassembled WGS sequence"/>
</dbReference>
<organism evidence="1 2">
    <name type="scientific">Chondromyces apiculatus DSM 436</name>
    <dbReference type="NCBI Taxonomy" id="1192034"/>
    <lineage>
        <taxon>Bacteria</taxon>
        <taxon>Pseudomonadati</taxon>
        <taxon>Myxococcota</taxon>
        <taxon>Polyangia</taxon>
        <taxon>Polyangiales</taxon>
        <taxon>Polyangiaceae</taxon>
        <taxon>Chondromyces</taxon>
    </lineage>
</organism>
<dbReference type="OrthoDB" id="5508504at2"/>
<sequence>MSIEDIQNPSQDFLRFLESVAGIGREWQEAVDIETLLRLEKEERREAEKLLIERLQKDDFRAPPALAAAETRGAVMPMKRRLPEASGRMKVAMAVALAKLEAIPKADPIVASVLREGGDIDSGLPALVAAEHMRSPEIRDALAWSCVHHPVSEVRCNAGATLIYMAGLSTNPLSWDYRPLYLQLGADDEADRRRAFEELCAIVGMSPEVAD</sequence>
<evidence type="ECO:0000313" key="1">
    <source>
        <dbReference type="EMBL" id="EYF04385.1"/>
    </source>
</evidence>
<protein>
    <recommendedName>
        <fullName evidence="3">HEAT repeat domain-containing protein</fullName>
    </recommendedName>
</protein>
<proteinExistence type="predicted"/>
<comment type="caution">
    <text evidence="1">The sequence shown here is derived from an EMBL/GenBank/DDBJ whole genome shotgun (WGS) entry which is preliminary data.</text>
</comment>
<evidence type="ECO:0000313" key="2">
    <source>
        <dbReference type="Proteomes" id="UP000019678"/>
    </source>
</evidence>
<dbReference type="EMBL" id="ASRX01000034">
    <property type="protein sequence ID" value="EYF04385.1"/>
    <property type="molecule type" value="Genomic_DNA"/>
</dbReference>
<name>A0A017T6G2_9BACT</name>
<accession>A0A017T6G2</accession>
<evidence type="ECO:0008006" key="3">
    <source>
        <dbReference type="Google" id="ProtNLM"/>
    </source>
</evidence>
<dbReference type="AlphaFoldDB" id="A0A017T6G2"/>
<dbReference type="STRING" id="1192034.CAP_4524"/>
<dbReference type="RefSeq" id="WP_044244218.1">
    <property type="nucleotide sequence ID" value="NZ_ASRX01000034.1"/>
</dbReference>